<keyword evidence="9" id="KW-1185">Reference proteome</keyword>
<proteinExistence type="inferred from homology"/>
<dbReference type="Proteomes" id="UP000317763">
    <property type="component" value="Unassembled WGS sequence"/>
</dbReference>
<keyword evidence="1 4" id="KW-0547">Nucleotide-binding</keyword>
<feature type="binding site" evidence="4">
    <location>
        <begin position="78"/>
        <end position="81"/>
    </location>
    <ligand>
        <name>GTP</name>
        <dbReference type="ChEBI" id="CHEBI:37565"/>
    </ligand>
</feature>
<evidence type="ECO:0000259" key="7">
    <source>
        <dbReference type="Pfam" id="PF22740"/>
    </source>
</evidence>
<dbReference type="Pfam" id="PF22740">
    <property type="entry name" value="PapZ_C"/>
    <property type="match status" value="1"/>
</dbReference>
<evidence type="ECO:0000256" key="2">
    <source>
        <dbReference type="ARBA" id="ARBA00022840"/>
    </source>
</evidence>
<feature type="domain" description="RapZ C-terminal" evidence="7">
    <location>
        <begin position="186"/>
        <end position="303"/>
    </location>
</feature>
<dbReference type="AlphaFoldDB" id="A0A554X0V8"/>
<feature type="region of interest" description="Disordered" evidence="5">
    <location>
        <begin position="303"/>
        <end position="335"/>
    </location>
</feature>
<dbReference type="InterPro" id="IPR027417">
    <property type="entry name" value="P-loop_NTPase"/>
</dbReference>
<evidence type="ECO:0000256" key="1">
    <source>
        <dbReference type="ARBA" id="ARBA00022741"/>
    </source>
</evidence>
<dbReference type="GO" id="GO:0005524">
    <property type="term" value="F:ATP binding"/>
    <property type="evidence" value="ECO:0007669"/>
    <property type="project" value="UniProtKB-UniRule"/>
</dbReference>
<feature type="binding site" evidence="4">
    <location>
        <begin position="29"/>
        <end position="36"/>
    </location>
    <ligand>
        <name>ATP</name>
        <dbReference type="ChEBI" id="CHEBI:30616"/>
    </ligand>
</feature>
<evidence type="ECO:0000256" key="3">
    <source>
        <dbReference type="ARBA" id="ARBA00023134"/>
    </source>
</evidence>
<evidence type="ECO:0000313" key="9">
    <source>
        <dbReference type="Proteomes" id="UP000317763"/>
    </source>
</evidence>
<keyword evidence="3 4" id="KW-0342">GTP-binding</keyword>
<sequence length="335" mass="36190">MTSPHLAPTSPAPAPVSAAEALQVVLITGMSGSGKSVALHALEDAGYYCVDNLPPELLEAFIEVERGHGAVRVAVAIDVRSAASLPGLPQRLAALPARGVALTVLFLDATDDVLLRRFSETRRLHPLSAHGSTDQRRALVDALVLERELLAPLRDGALVIDTSHLKASQLRTAVKRSVPHTPNTLTLVFESFAFKRGVPIDADFVFDARMLPNPHYEPELRPLTGRDAPVAAYLAAEPEVGALLDQIATFLQHWLPAMVRDHRSYVTVAIGCTGGQHRSVYLVERLAERFARDWPVQRRHRELDAASSETSAWSHERTGAGSPSANASAGDHHAP</sequence>
<evidence type="ECO:0000256" key="4">
    <source>
        <dbReference type="HAMAP-Rule" id="MF_00636"/>
    </source>
</evidence>
<evidence type="ECO:0000259" key="6">
    <source>
        <dbReference type="Pfam" id="PF03668"/>
    </source>
</evidence>
<dbReference type="SUPFAM" id="SSF52540">
    <property type="entry name" value="P-loop containing nucleoside triphosphate hydrolases"/>
    <property type="match status" value="1"/>
</dbReference>
<dbReference type="EMBL" id="VJOM01000034">
    <property type="protein sequence ID" value="TSE29472.1"/>
    <property type="molecule type" value="Genomic_DNA"/>
</dbReference>
<dbReference type="HAMAP" id="MF_00636">
    <property type="entry name" value="RapZ_like"/>
    <property type="match status" value="1"/>
</dbReference>
<dbReference type="InterPro" id="IPR053930">
    <property type="entry name" value="RapZ-like_N"/>
</dbReference>
<accession>A0A554X0V8</accession>
<dbReference type="InterPro" id="IPR053931">
    <property type="entry name" value="RapZ_C"/>
</dbReference>
<protein>
    <submittedName>
        <fullName evidence="8">RNase adapter protein RapZ</fullName>
    </submittedName>
</protein>
<feature type="compositionally biased region" description="Low complexity" evidence="5">
    <location>
        <begin position="319"/>
        <end position="329"/>
    </location>
</feature>
<organism evidence="8 9">
    <name type="scientific">Tepidimonas taiwanensis</name>
    <dbReference type="NCBI Taxonomy" id="307486"/>
    <lineage>
        <taxon>Bacteria</taxon>
        <taxon>Pseudomonadati</taxon>
        <taxon>Pseudomonadota</taxon>
        <taxon>Betaproteobacteria</taxon>
        <taxon>Burkholderiales</taxon>
        <taxon>Tepidimonas</taxon>
    </lineage>
</organism>
<feature type="domain" description="RapZ-like N-terminal" evidence="6">
    <location>
        <begin position="22"/>
        <end position="177"/>
    </location>
</feature>
<dbReference type="PIRSF" id="PIRSF005052">
    <property type="entry name" value="P-loopkin"/>
    <property type="match status" value="1"/>
</dbReference>
<evidence type="ECO:0000256" key="5">
    <source>
        <dbReference type="SAM" id="MobiDB-lite"/>
    </source>
</evidence>
<dbReference type="InterPro" id="IPR005337">
    <property type="entry name" value="RapZ-like"/>
</dbReference>
<dbReference type="PANTHER" id="PTHR30448:SF0">
    <property type="entry name" value="RNASE ADAPTER PROTEIN RAPZ"/>
    <property type="match status" value="1"/>
</dbReference>
<evidence type="ECO:0000313" key="8">
    <source>
        <dbReference type="EMBL" id="TSE29472.1"/>
    </source>
</evidence>
<reference evidence="8 9" key="1">
    <citation type="submission" date="2019-07" db="EMBL/GenBank/DDBJ databases">
        <title>Tepidimonas taiwanensis I1-1 draft genome.</title>
        <authorList>
            <person name="Da Costa M.S."/>
            <person name="Froufe H.J.C."/>
            <person name="Egas C."/>
            <person name="Albuquerque L."/>
        </authorList>
    </citation>
    <scope>NUCLEOTIDE SEQUENCE [LARGE SCALE GENOMIC DNA]</scope>
    <source>
        <strain evidence="8 9">I1-1</strain>
    </source>
</reference>
<dbReference type="OrthoDB" id="9784461at2"/>
<dbReference type="GO" id="GO:0005525">
    <property type="term" value="F:GTP binding"/>
    <property type="evidence" value="ECO:0007669"/>
    <property type="project" value="UniProtKB-UniRule"/>
</dbReference>
<comment type="caution">
    <text evidence="8">The sequence shown here is derived from an EMBL/GenBank/DDBJ whole genome shotgun (WGS) entry which is preliminary data.</text>
</comment>
<name>A0A554X0V8_9BURK</name>
<dbReference type="NCBIfam" id="NF003828">
    <property type="entry name" value="PRK05416.1"/>
    <property type="match status" value="1"/>
</dbReference>
<dbReference type="PANTHER" id="PTHR30448">
    <property type="entry name" value="RNASE ADAPTER PROTEIN RAPZ"/>
    <property type="match status" value="1"/>
</dbReference>
<dbReference type="STRING" id="307486.GCA_000807215_00510"/>
<dbReference type="Pfam" id="PF03668">
    <property type="entry name" value="RapZ-like_N"/>
    <property type="match status" value="1"/>
</dbReference>
<gene>
    <name evidence="8" type="primary">rapZ</name>
    <name evidence="8" type="ORF">Ttaiw_02279</name>
</gene>
<keyword evidence="2 4" id="KW-0067">ATP-binding</keyword>